<gene>
    <name evidence="1" type="ORF">AAFF_G00429390</name>
</gene>
<accession>A0AAD7R3P8</accession>
<comment type="caution">
    <text evidence="1">The sequence shown here is derived from an EMBL/GenBank/DDBJ whole genome shotgun (WGS) entry which is preliminary data.</text>
</comment>
<proteinExistence type="predicted"/>
<dbReference type="PANTHER" id="PTHR45913:SF21">
    <property type="entry name" value="DUF4371 DOMAIN-CONTAINING PROTEIN"/>
    <property type="match status" value="1"/>
</dbReference>
<organism evidence="1 2">
    <name type="scientific">Aldrovandia affinis</name>
    <dbReference type="NCBI Taxonomy" id="143900"/>
    <lineage>
        <taxon>Eukaryota</taxon>
        <taxon>Metazoa</taxon>
        <taxon>Chordata</taxon>
        <taxon>Craniata</taxon>
        <taxon>Vertebrata</taxon>
        <taxon>Euteleostomi</taxon>
        <taxon>Actinopterygii</taxon>
        <taxon>Neopterygii</taxon>
        <taxon>Teleostei</taxon>
        <taxon>Notacanthiformes</taxon>
        <taxon>Halosauridae</taxon>
        <taxon>Aldrovandia</taxon>
    </lineage>
</organism>
<name>A0AAD7R3P8_9TELE</name>
<sequence length="205" mass="23592">MLNSLNLQLQGQGKLICDMYSHIKAFEVKLALLLEQVKKHNFIHLPATQNLSAENPAVPFPAEKCVEALEMLKAEFGVRFRQLHVNAKEIRLFQNPFVADIDEAQPSYQFELSELQNCDVLKDVFKPNSLIDFYAALQNDTYPNIKTRNEDVHTFWQHVNGMDTVRVAMSVVKFVNPRTLRHQRWLREQAEAQTTGSEEPAKDNP</sequence>
<dbReference type="PANTHER" id="PTHR45913">
    <property type="entry name" value="EPM2A-INTERACTING PROTEIN 1"/>
    <property type="match status" value="1"/>
</dbReference>
<evidence type="ECO:0000313" key="2">
    <source>
        <dbReference type="Proteomes" id="UP001221898"/>
    </source>
</evidence>
<dbReference type="AlphaFoldDB" id="A0AAD7R3P8"/>
<keyword evidence="2" id="KW-1185">Reference proteome</keyword>
<dbReference type="EMBL" id="JAINUG010000912">
    <property type="protein sequence ID" value="KAJ8361737.1"/>
    <property type="molecule type" value="Genomic_DNA"/>
</dbReference>
<protein>
    <submittedName>
        <fullName evidence="1">Uncharacterized protein</fullName>
    </submittedName>
</protein>
<dbReference type="Proteomes" id="UP001221898">
    <property type="component" value="Unassembled WGS sequence"/>
</dbReference>
<reference evidence="1" key="1">
    <citation type="journal article" date="2023" name="Science">
        <title>Genome structures resolve the early diversification of teleost fishes.</title>
        <authorList>
            <person name="Parey E."/>
            <person name="Louis A."/>
            <person name="Montfort J."/>
            <person name="Bouchez O."/>
            <person name="Roques C."/>
            <person name="Iampietro C."/>
            <person name="Lluch J."/>
            <person name="Castinel A."/>
            <person name="Donnadieu C."/>
            <person name="Desvignes T."/>
            <person name="Floi Bucao C."/>
            <person name="Jouanno E."/>
            <person name="Wen M."/>
            <person name="Mejri S."/>
            <person name="Dirks R."/>
            <person name="Jansen H."/>
            <person name="Henkel C."/>
            <person name="Chen W.J."/>
            <person name="Zahm M."/>
            <person name="Cabau C."/>
            <person name="Klopp C."/>
            <person name="Thompson A.W."/>
            <person name="Robinson-Rechavi M."/>
            <person name="Braasch I."/>
            <person name="Lecointre G."/>
            <person name="Bobe J."/>
            <person name="Postlethwait J.H."/>
            <person name="Berthelot C."/>
            <person name="Roest Crollius H."/>
            <person name="Guiguen Y."/>
        </authorList>
    </citation>
    <scope>NUCLEOTIDE SEQUENCE</scope>
    <source>
        <strain evidence="1">NC1722</strain>
    </source>
</reference>
<evidence type="ECO:0000313" key="1">
    <source>
        <dbReference type="EMBL" id="KAJ8361737.1"/>
    </source>
</evidence>